<dbReference type="AlphaFoldDB" id="A0AAV4V1L1"/>
<gene>
    <name evidence="2" type="ORF">CDAR_41891</name>
</gene>
<dbReference type="EMBL" id="BPLQ01012275">
    <property type="protein sequence ID" value="GIY64117.1"/>
    <property type="molecule type" value="Genomic_DNA"/>
</dbReference>
<protein>
    <submittedName>
        <fullName evidence="2">Uncharacterized protein</fullName>
    </submittedName>
</protein>
<accession>A0AAV4V1L1</accession>
<keyword evidence="3" id="KW-1185">Reference proteome</keyword>
<comment type="caution">
    <text evidence="2">The sequence shown here is derived from an EMBL/GenBank/DDBJ whole genome shotgun (WGS) entry which is preliminary data.</text>
</comment>
<reference evidence="2 3" key="1">
    <citation type="submission" date="2021-06" db="EMBL/GenBank/DDBJ databases">
        <title>Caerostris darwini draft genome.</title>
        <authorList>
            <person name="Kono N."/>
            <person name="Arakawa K."/>
        </authorList>
    </citation>
    <scope>NUCLEOTIDE SEQUENCE [LARGE SCALE GENOMIC DNA]</scope>
</reference>
<organism evidence="2 3">
    <name type="scientific">Caerostris darwini</name>
    <dbReference type="NCBI Taxonomy" id="1538125"/>
    <lineage>
        <taxon>Eukaryota</taxon>
        <taxon>Metazoa</taxon>
        <taxon>Ecdysozoa</taxon>
        <taxon>Arthropoda</taxon>
        <taxon>Chelicerata</taxon>
        <taxon>Arachnida</taxon>
        <taxon>Araneae</taxon>
        <taxon>Araneomorphae</taxon>
        <taxon>Entelegynae</taxon>
        <taxon>Araneoidea</taxon>
        <taxon>Araneidae</taxon>
        <taxon>Caerostris</taxon>
    </lineage>
</organism>
<evidence type="ECO:0000256" key="1">
    <source>
        <dbReference type="SAM" id="MobiDB-lite"/>
    </source>
</evidence>
<evidence type="ECO:0000313" key="2">
    <source>
        <dbReference type="EMBL" id="GIY64117.1"/>
    </source>
</evidence>
<proteinExistence type="predicted"/>
<evidence type="ECO:0000313" key="3">
    <source>
        <dbReference type="Proteomes" id="UP001054837"/>
    </source>
</evidence>
<feature type="region of interest" description="Disordered" evidence="1">
    <location>
        <begin position="299"/>
        <end position="426"/>
    </location>
</feature>
<sequence>MALEKNSRALAKDVLAYLWYKEVIIKRKDKMESYTDAIIDPDFVDNTRLLIWLEFKIAAERWHYFLSKHFDNMASSTEKFVKYVAFACYNVMKETKNVHRSFYLVLAVIAQFAHFCYKKKRLLFVFHTEDLFCAFFNKELSSNFQRKGGWKKLKKEIEKEVSLKCLKDMLNDGKMDQEIIEYICPEFSDSEEINDMGLTDITREDVESYEEAKSFVKEMTTKLVAEDIKPIQKEQLSFDVERERALAEAVAKLTLASREEVSRASISTQTGVSDEPEAVAGPSRIKLQDIEMQQAPDVVVTSSKAISDPPRTEVKVPVAPAPKTGASPLIKKQRARIPQTPEPVAGPSRAAREVQAIESPQTPEPVAGPSRVTREVQAIESPQTPEPVAGPSRVTREEQAAKSPQAPDDFEVSSPQSIVSPAPRVKKEFVKPPTKTEALKKTLVLLKNLAENTSALINLLKYLFPGTV</sequence>
<name>A0AAV4V1L1_9ARAC</name>
<dbReference type="Proteomes" id="UP001054837">
    <property type="component" value="Unassembled WGS sequence"/>
</dbReference>
<feature type="region of interest" description="Disordered" evidence="1">
    <location>
        <begin position="260"/>
        <end position="280"/>
    </location>
</feature>